<protein>
    <submittedName>
        <fullName evidence="2">Uncharacterized protein</fullName>
    </submittedName>
</protein>
<sequence length="186" mass="20884">MEERYTERRFHATRIDDLPYASTNQRVAPTPACRVLQSEPHYRDVCLSPRPTPISHPKMPHFRSTRPARPLQSPPSTRRFAQASPPCIYKVHLSVPLTSIAMGKGPRSFRPFLCLRLQLRRCPDHASLCSILGTPCRSSCNLNLHVRPCHTVYLVSRRMHSVVTHRGFAVVQTAQTAGGLVSSIPA</sequence>
<dbReference type="AlphaFoldDB" id="A0A6A7BB05"/>
<feature type="region of interest" description="Disordered" evidence="1">
    <location>
        <begin position="56"/>
        <end position="81"/>
    </location>
</feature>
<proteinExistence type="predicted"/>
<keyword evidence="3" id="KW-1185">Reference proteome</keyword>
<evidence type="ECO:0000313" key="3">
    <source>
        <dbReference type="Proteomes" id="UP000799423"/>
    </source>
</evidence>
<dbReference type="Proteomes" id="UP000799423">
    <property type="component" value="Unassembled WGS sequence"/>
</dbReference>
<organism evidence="2 3">
    <name type="scientific">Plenodomus tracheiphilus IPT5</name>
    <dbReference type="NCBI Taxonomy" id="1408161"/>
    <lineage>
        <taxon>Eukaryota</taxon>
        <taxon>Fungi</taxon>
        <taxon>Dikarya</taxon>
        <taxon>Ascomycota</taxon>
        <taxon>Pezizomycotina</taxon>
        <taxon>Dothideomycetes</taxon>
        <taxon>Pleosporomycetidae</taxon>
        <taxon>Pleosporales</taxon>
        <taxon>Pleosporineae</taxon>
        <taxon>Leptosphaeriaceae</taxon>
        <taxon>Plenodomus</taxon>
    </lineage>
</organism>
<reference evidence="2" key="1">
    <citation type="submission" date="2020-01" db="EMBL/GenBank/DDBJ databases">
        <authorList>
            <consortium name="DOE Joint Genome Institute"/>
            <person name="Haridas S."/>
            <person name="Albert R."/>
            <person name="Binder M."/>
            <person name="Bloem J."/>
            <person name="Labutti K."/>
            <person name="Salamov A."/>
            <person name="Andreopoulos B."/>
            <person name="Baker S.E."/>
            <person name="Barry K."/>
            <person name="Bills G."/>
            <person name="Bluhm B.H."/>
            <person name="Cannon C."/>
            <person name="Castanera R."/>
            <person name="Culley D.E."/>
            <person name="Daum C."/>
            <person name="Ezra D."/>
            <person name="Gonzalez J.B."/>
            <person name="Henrissat B."/>
            <person name="Kuo A."/>
            <person name="Liang C."/>
            <person name="Lipzen A."/>
            <person name="Lutzoni F."/>
            <person name="Magnuson J."/>
            <person name="Mondo S."/>
            <person name="Nolan M."/>
            <person name="Ohm R."/>
            <person name="Pangilinan J."/>
            <person name="Park H.-J."/>
            <person name="Ramirez L."/>
            <person name="Alfaro M."/>
            <person name="Sun H."/>
            <person name="Tritt A."/>
            <person name="Yoshinaga Y."/>
            <person name="Zwiers L.-H."/>
            <person name="Turgeon B.G."/>
            <person name="Goodwin S.B."/>
            <person name="Spatafora J.W."/>
            <person name="Crous P.W."/>
            <person name="Grigoriev I.V."/>
        </authorList>
    </citation>
    <scope>NUCLEOTIDE SEQUENCE</scope>
    <source>
        <strain evidence="2">IPT5</strain>
    </source>
</reference>
<gene>
    <name evidence="2" type="ORF">T440DRAFT_28156</name>
</gene>
<evidence type="ECO:0000313" key="2">
    <source>
        <dbReference type="EMBL" id="KAF2852442.1"/>
    </source>
</evidence>
<evidence type="ECO:0000256" key="1">
    <source>
        <dbReference type="SAM" id="MobiDB-lite"/>
    </source>
</evidence>
<name>A0A6A7BB05_9PLEO</name>
<accession>A0A6A7BB05</accession>
<dbReference type="EMBL" id="MU006298">
    <property type="protein sequence ID" value="KAF2852442.1"/>
    <property type="molecule type" value="Genomic_DNA"/>
</dbReference>